<name>A0A0G0UGU2_9BACT</name>
<organism evidence="1 2">
    <name type="scientific">Candidatus Curtissbacteria bacterium GW2011_GWA1_40_16</name>
    <dbReference type="NCBI Taxonomy" id="1618405"/>
    <lineage>
        <taxon>Bacteria</taxon>
        <taxon>Candidatus Curtissiibacteriota</taxon>
    </lineage>
</organism>
<proteinExistence type="predicted"/>
<evidence type="ECO:0000313" key="1">
    <source>
        <dbReference type="EMBL" id="KKR49357.1"/>
    </source>
</evidence>
<accession>A0A0G0UGU2</accession>
<dbReference type="EMBL" id="LBYI01000031">
    <property type="protein sequence ID" value="KKR49357.1"/>
    <property type="molecule type" value="Genomic_DNA"/>
</dbReference>
<evidence type="ECO:0000313" key="2">
    <source>
        <dbReference type="Proteomes" id="UP000034531"/>
    </source>
</evidence>
<dbReference type="Proteomes" id="UP000034531">
    <property type="component" value="Unassembled WGS sequence"/>
</dbReference>
<protein>
    <recommendedName>
        <fullName evidence="3">Glycosyltransferase 2-like domain-containing protein</fullName>
    </recommendedName>
</protein>
<gene>
    <name evidence="1" type="ORF">UT84_C0031G0002</name>
</gene>
<evidence type="ECO:0008006" key="3">
    <source>
        <dbReference type="Google" id="ProtNLM"/>
    </source>
</evidence>
<dbReference type="AlphaFoldDB" id="A0A0G0UGU2"/>
<comment type="caution">
    <text evidence="1">The sequence shown here is derived from an EMBL/GenBank/DDBJ whole genome shotgun (WGS) entry which is preliminary data.</text>
</comment>
<dbReference type="CDD" id="cd00761">
    <property type="entry name" value="Glyco_tranf_GTA_type"/>
    <property type="match status" value="1"/>
</dbReference>
<dbReference type="InterPro" id="IPR029044">
    <property type="entry name" value="Nucleotide-diphossugar_trans"/>
</dbReference>
<dbReference type="SUPFAM" id="SSF53448">
    <property type="entry name" value="Nucleotide-diphospho-sugar transferases"/>
    <property type="match status" value="1"/>
</dbReference>
<dbReference type="Gene3D" id="3.90.550.10">
    <property type="entry name" value="Spore Coat Polysaccharide Biosynthesis Protein SpsA, Chain A"/>
    <property type="match status" value="1"/>
</dbReference>
<reference evidence="1 2" key="1">
    <citation type="journal article" date="2015" name="Nature">
        <title>rRNA introns, odd ribosomes, and small enigmatic genomes across a large radiation of phyla.</title>
        <authorList>
            <person name="Brown C.T."/>
            <person name="Hug L.A."/>
            <person name="Thomas B.C."/>
            <person name="Sharon I."/>
            <person name="Castelle C.J."/>
            <person name="Singh A."/>
            <person name="Wilkins M.J."/>
            <person name="Williams K.H."/>
            <person name="Banfield J.F."/>
        </authorList>
    </citation>
    <scope>NUCLEOTIDE SEQUENCE [LARGE SCALE GENOMIC DNA]</scope>
</reference>
<sequence length="38" mass="4427">MISILILTKKHLKLYNCIKSILKNSHNNFEIIVIDQST</sequence>